<organism evidence="2 3">
    <name type="scientific">Rhynchospora tenuis</name>
    <dbReference type="NCBI Taxonomy" id="198213"/>
    <lineage>
        <taxon>Eukaryota</taxon>
        <taxon>Viridiplantae</taxon>
        <taxon>Streptophyta</taxon>
        <taxon>Embryophyta</taxon>
        <taxon>Tracheophyta</taxon>
        <taxon>Spermatophyta</taxon>
        <taxon>Magnoliopsida</taxon>
        <taxon>Liliopsida</taxon>
        <taxon>Poales</taxon>
        <taxon>Cyperaceae</taxon>
        <taxon>Cyperoideae</taxon>
        <taxon>Rhynchosporeae</taxon>
        <taxon>Rhynchospora</taxon>
    </lineage>
</organism>
<dbReference type="InterPro" id="IPR036047">
    <property type="entry name" value="F-box-like_dom_sf"/>
</dbReference>
<dbReference type="Proteomes" id="UP001210211">
    <property type="component" value="Unassembled WGS sequence"/>
</dbReference>
<protein>
    <recommendedName>
        <fullName evidence="1">F-box domain-containing protein</fullName>
    </recommendedName>
</protein>
<dbReference type="InterPro" id="IPR053197">
    <property type="entry name" value="F-box_SCFL_complex_component"/>
</dbReference>
<proteinExistence type="predicted"/>
<dbReference type="AlphaFoldDB" id="A0AAD5Z5A9"/>
<reference evidence="2 3" key="1">
    <citation type="journal article" date="2022" name="Cell">
        <title>Repeat-based holocentromeres influence genome architecture and karyotype evolution.</title>
        <authorList>
            <person name="Hofstatter P.G."/>
            <person name="Thangavel G."/>
            <person name="Lux T."/>
            <person name="Neumann P."/>
            <person name="Vondrak T."/>
            <person name="Novak P."/>
            <person name="Zhang M."/>
            <person name="Costa L."/>
            <person name="Castellani M."/>
            <person name="Scott A."/>
            <person name="Toegelov H."/>
            <person name="Fuchs J."/>
            <person name="Mata-Sucre Y."/>
            <person name="Dias Y."/>
            <person name="Vanzela A.L.L."/>
            <person name="Huettel B."/>
            <person name="Almeida C.C.S."/>
            <person name="Simkova H."/>
            <person name="Souza G."/>
            <person name="Pedrosa-Harand A."/>
            <person name="Macas J."/>
            <person name="Mayer K.F.X."/>
            <person name="Houben A."/>
            <person name="Marques A."/>
        </authorList>
    </citation>
    <scope>NUCLEOTIDE SEQUENCE [LARGE SCALE GENOMIC DNA]</scope>
    <source>
        <strain evidence="2">RhyTen1mFocal</strain>
    </source>
</reference>
<keyword evidence="3" id="KW-1185">Reference proteome</keyword>
<dbReference type="PANTHER" id="PTHR34223">
    <property type="entry name" value="OS11G0201299 PROTEIN"/>
    <property type="match status" value="1"/>
</dbReference>
<dbReference type="InterPro" id="IPR001810">
    <property type="entry name" value="F-box_dom"/>
</dbReference>
<dbReference type="InterPro" id="IPR053781">
    <property type="entry name" value="F-box_AtFBL13-like"/>
</dbReference>
<dbReference type="Gene3D" id="1.20.1280.50">
    <property type="match status" value="1"/>
</dbReference>
<sequence>MTQAGKSSRDDRDMISSLPDCLIHAIMSFLTAQEAVQTCVLSKRWKNLWTTLPFLDFDVCYFECEIESDDNEWDFDMPRRKKFEKFRDFVSTTLLLRESSDLHKLRLSCADGGRYDSHHYHMIVRSWILYALKHKLQVFKIVFD</sequence>
<dbReference type="Pfam" id="PF00646">
    <property type="entry name" value="F-box"/>
    <property type="match status" value="1"/>
</dbReference>
<gene>
    <name evidence="2" type="ORF">LUZ61_016308</name>
</gene>
<evidence type="ECO:0000313" key="2">
    <source>
        <dbReference type="EMBL" id="KAJ3687144.1"/>
    </source>
</evidence>
<feature type="domain" description="F-box" evidence="1">
    <location>
        <begin position="15"/>
        <end position="55"/>
    </location>
</feature>
<evidence type="ECO:0000313" key="3">
    <source>
        <dbReference type="Proteomes" id="UP001210211"/>
    </source>
</evidence>
<dbReference type="CDD" id="cd22160">
    <property type="entry name" value="F-box_AtFBL13-like"/>
    <property type="match status" value="1"/>
</dbReference>
<dbReference type="PANTHER" id="PTHR34223:SF51">
    <property type="entry name" value="OS06G0556300 PROTEIN"/>
    <property type="match status" value="1"/>
</dbReference>
<name>A0AAD5Z5A9_9POAL</name>
<dbReference type="SUPFAM" id="SSF81383">
    <property type="entry name" value="F-box domain"/>
    <property type="match status" value="1"/>
</dbReference>
<comment type="caution">
    <text evidence="2">The sequence shown here is derived from an EMBL/GenBank/DDBJ whole genome shotgun (WGS) entry which is preliminary data.</text>
</comment>
<accession>A0AAD5Z5A9</accession>
<dbReference type="EMBL" id="JAMRDG010000002">
    <property type="protein sequence ID" value="KAJ3687144.1"/>
    <property type="molecule type" value="Genomic_DNA"/>
</dbReference>
<evidence type="ECO:0000259" key="1">
    <source>
        <dbReference type="Pfam" id="PF00646"/>
    </source>
</evidence>